<accession>A0A6N8U4U8</accession>
<feature type="domain" description="GGDEF" evidence="2">
    <location>
        <begin position="249"/>
        <end position="369"/>
    </location>
</feature>
<keyword evidence="1" id="KW-0472">Membrane</keyword>
<dbReference type="CDD" id="cd01949">
    <property type="entry name" value="GGDEF"/>
    <property type="match status" value="1"/>
</dbReference>
<feature type="transmembrane region" description="Helical" evidence="1">
    <location>
        <begin position="64"/>
        <end position="81"/>
    </location>
</feature>
<dbReference type="InterPro" id="IPR000160">
    <property type="entry name" value="GGDEF_dom"/>
</dbReference>
<dbReference type="EMBL" id="WUUQ01000001">
    <property type="protein sequence ID" value="MXQ73228.1"/>
    <property type="molecule type" value="Genomic_DNA"/>
</dbReference>
<dbReference type="PANTHER" id="PTHR45138">
    <property type="entry name" value="REGULATORY COMPONENTS OF SENSORY TRANSDUCTION SYSTEM"/>
    <property type="match status" value="1"/>
</dbReference>
<protein>
    <submittedName>
        <fullName evidence="3">Diguanylate cyclase</fullName>
    </submittedName>
</protein>
<name>A0A6N8U4U8_9FIRM</name>
<dbReference type="Gene3D" id="3.30.70.270">
    <property type="match status" value="1"/>
</dbReference>
<dbReference type="AlphaFoldDB" id="A0A6N8U4U8"/>
<dbReference type="SUPFAM" id="SSF55073">
    <property type="entry name" value="Nucleotide cyclase"/>
    <property type="match status" value="1"/>
</dbReference>
<dbReference type="InterPro" id="IPR050469">
    <property type="entry name" value="Diguanylate_Cyclase"/>
</dbReference>
<sequence length="369" mass="42948">MEFLCEMIVVLEIIMMNLCIFRKNANSRYPFSAVFSILLIYTMILITAGIYIINLLGIYGNGNGLFTLFGFFYLLPLHYLYEGPTHKHFYIICFAWIYTLSVFIISVQLGSLFTSYLSLSVIVMIIQTGLFFITYYFVNKFMNQVYIALMQCQDEKIQQNLNLTSLLWFICIFLINMHFIFETSKALKIIAFLALIINAFYNFILLYEILMKRDQIGSLQSIVYKDTLTGVGSRLAFDKVMEQKMSEGKPFYFLYMDLDEFKKINDDHGHLMGDQYLQEFSSRIKEIGRPGLTFRISGDEFVMLIFEQDVTHVLDALHRLDFVIPSANVRFRGVSFGISHYPSDAVLLDDLISFADQQMYKSKMKKKQS</sequence>
<dbReference type="Pfam" id="PF00990">
    <property type="entry name" value="GGDEF"/>
    <property type="match status" value="1"/>
</dbReference>
<reference evidence="3 4" key="1">
    <citation type="submission" date="2019-12" db="EMBL/GenBank/DDBJ databases">
        <authorList>
            <person name="Yang R."/>
        </authorList>
    </citation>
    <scope>NUCLEOTIDE SEQUENCE [LARGE SCALE GENOMIC DNA]</scope>
    <source>
        <strain evidence="3 4">DONG20-135</strain>
    </source>
</reference>
<evidence type="ECO:0000313" key="4">
    <source>
        <dbReference type="Proteomes" id="UP000434036"/>
    </source>
</evidence>
<feature type="transmembrane region" description="Helical" evidence="1">
    <location>
        <begin position="159"/>
        <end position="181"/>
    </location>
</feature>
<dbReference type="GO" id="GO:1902201">
    <property type="term" value="P:negative regulation of bacterial-type flagellum-dependent cell motility"/>
    <property type="evidence" value="ECO:0007669"/>
    <property type="project" value="TreeGrafter"/>
</dbReference>
<keyword evidence="4" id="KW-1185">Reference proteome</keyword>
<dbReference type="RefSeq" id="WP_160624644.1">
    <property type="nucleotide sequence ID" value="NZ_WUUQ01000001.1"/>
</dbReference>
<feature type="transmembrane region" description="Helical" evidence="1">
    <location>
        <begin position="33"/>
        <end position="58"/>
    </location>
</feature>
<dbReference type="PROSITE" id="PS50887">
    <property type="entry name" value="GGDEF"/>
    <property type="match status" value="1"/>
</dbReference>
<evidence type="ECO:0000259" key="2">
    <source>
        <dbReference type="PROSITE" id="PS50887"/>
    </source>
</evidence>
<organism evidence="3 4">
    <name type="scientific">Copranaerobaculum intestinale</name>
    <dbReference type="NCBI Taxonomy" id="2692629"/>
    <lineage>
        <taxon>Bacteria</taxon>
        <taxon>Bacillati</taxon>
        <taxon>Bacillota</taxon>
        <taxon>Erysipelotrichia</taxon>
        <taxon>Erysipelotrichales</taxon>
        <taxon>Erysipelotrichaceae</taxon>
        <taxon>Copranaerobaculum</taxon>
    </lineage>
</organism>
<dbReference type="InterPro" id="IPR043128">
    <property type="entry name" value="Rev_trsase/Diguanyl_cyclase"/>
</dbReference>
<dbReference type="SMART" id="SM00267">
    <property type="entry name" value="GGDEF"/>
    <property type="match status" value="1"/>
</dbReference>
<dbReference type="GO" id="GO:0005886">
    <property type="term" value="C:plasma membrane"/>
    <property type="evidence" value="ECO:0007669"/>
    <property type="project" value="TreeGrafter"/>
</dbReference>
<gene>
    <name evidence="3" type="ORF">GSF08_04665</name>
</gene>
<dbReference type="GO" id="GO:0043709">
    <property type="term" value="P:cell adhesion involved in single-species biofilm formation"/>
    <property type="evidence" value="ECO:0007669"/>
    <property type="project" value="TreeGrafter"/>
</dbReference>
<feature type="transmembrane region" description="Helical" evidence="1">
    <location>
        <begin position="6"/>
        <end position="21"/>
    </location>
</feature>
<comment type="caution">
    <text evidence="3">The sequence shown here is derived from an EMBL/GenBank/DDBJ whole genome shotgun (WGS) entry which is preliminary data.</text>
</comment>
<keyword evidence="1" id="KW-0812">Transmembrane</keyword>
<dbReference type="GO" id="GO:0052621">
    <property type="term" value="F:diguanylate cyclase activity"/>
    <property type="evidence" value="ECO:0007669"/>
    <property type="project" value="TreeGrafter"/>
</dbReference>
<evidence type="ECO:0000256" key="1">
    <source>
        <dbReference type="SAM" id="Phobius"/>
    </source>
</evidence>
<feature type="transmembrane region" description="Helical" evidence="1">
    <location>
        <begin position="116"/>
        <end position="138"/>
    </location>
</feature>
<feature type="transmembrane region" description="Helical" evidence="1">
    <location>
        <begin position="187"/>
        <end position="210"/>
    </location>
</feature>
<feature type="transmembrane region" description="Helical" evidence="1">
    <location>
        <begin position="88"/>
        <end position="110"/>
    </location>
</feature>
<proteinExistence type="predicted"/>
<dbReference type="Proteomes" id="UP000434036">
    <property type="component" value="Unassembled WGS sequence"/>
</dbReference>
<reference evidence="3 4" key="2">
    <citation type="submission" date="2020-01" db="EMBL/GenBank/DDBJ databases">
        <title>Clostridiaceae sp. nov. isolated from the gut of human by culturomics.</title>
        <authorList>
            <person name="Chang Y."/>
        </authorList>
    </citation>
    <scope>NUCLEOTIDE SEQUENCE [LARGE SCALE GENOMIC DNA]</scope>
    <source>
        <strain evidence="3 4">DONG20-135</strain>
    </source>
</reference>
<keyword evidence="1" id="KW-1133">Transmembrane helix</keyword>
<dbReference type="NCBIfam" id="TIGR00254">
    <property type="entry name" value="GGDEF"/>
    <property type="match status" value="1"/>
</dbReference>
<evidence type="ECO:0000313" key="3">
    <source>
        <dbReference type="EMBL" id="MXQ73228.1"/>
    </source>
</evidence>
<dbReference type="PANTHER" id="PTHR45138:SF6">
    <property type="entry name" value="DIGUANYLATE CYCLASE DGCN"/>
    <property type="match status" value="1"/>
</dbReference>
<dbReference type="InterPro" id="IPR029787">
    <property type="entry name" value="Nucleotide_cyclase"/>
</dbReference>